<dbReference type="GO" id="GO:0008233">
    <property type="term" value="F:peptidase activity"/>
    <property type="evidence" value="ECO:0007669"/>
    <property type="project" value="UniProtKB-KW"/>
</dbReference>
<comment type="caution">
    <text evidence="2">The sequence shown here is derived from an EMBL/GenBank/DDBJ whole genome shotgun (WGS) entry which is preliminary data.</text>
</comment>
<reference evidence="2" key="1">
    <citation type="submission" date="2019-12" db="EMBL/GenBank/DDBJ databases">
        <title>Genome sequence of Babesia ovis.</title>
        <authorList>
            <person name="Yamagishi J."/>
            <person name="Sevinc F."/>
            <person name="Xuan X."/>
        </authorList>
    </citation>
    <scope>NUCLEOTIDE SEQUENCE</scope>
    <source>
        <strain evidence="2">Selcuk</strain>
    </source>
</reference>
<organism evidence="2 3">
    <name type="scientific">Babesia ovis</name>
    <dbReference type="NCBI Taxonomy" id="5869"/>
    <lineage>
        <taxon>Eukaryota</taxon>
        <taxon>Sar</taxon>
        <taxon>Alveolata</taxon>
        <taxon>Apicomplexa</taxon>
        <taxon>Aconoidasida</taxon>
        <taxon>Piroplasmida</taxon>
        <taxon>Babesiidae</taxon>
        <taxon>Babesia</taxon>
    </lineage>
</organism>
<proteinExistence type="predicted"/>
<dbReference type="Proteomes" id="UP001057455">
    <property type="component" value="Unassembled WGS sequence"/>
</dbReference>
<dbReference type="AlphaFoldDB" id="A0A9W5WUX1"/>
<accession>A0A9W5WUX1</accession>
<name>A0A9W5WUX1_BABOV</name>
<keyword evidence="3" id="KW-1185">Reference proteome</keyword>
<keyword evidence="2" id="KW-0378">Hydrolase</keyword>
<evidence type="ECO:0000256" key="1">
    <source>
        <dbReference type="SAM" id="MobiDB-lite"/>
    </source>
</evidence>
<feature type="region of interest" description="Disordered" evidence="1">
    <location>
        <begin position="71"/>
        <end position="98"/>
    </location>
</feature>
<dbReference type="EMBL" id="BLIY01000015">
    <property type="protein sequence ID" value="GFE54356.1"/>
    <property type="molecule type" value="Genomic_DNA"/>
</dbReference>
<sequence>MCTNSLGPRESSWEALDETASSGLGWILTLSGDAWADTTKSVVLSLLCKPGKTSVWPSGCTEAMDRPNAAASSNIDAVSKSQQSTAAPMQTSTASAMSSRIRRKVSQAFTSPEWNIPYARSNTAAGLQDAGENTFSEQSETILKNSTRVWVNSLIPPPTSEVIQQGLVEKLVVIKSSFDLVPSINLMPLATGVEVLLPGKLVAEEVLSPVIVVLPGKPVVLPVPVSLATVVLLPVSTSKPSTSPTVLTPPLIPIANAKTPLPTTYKLPVGSTLPCHNICTPPL</sequence>
<evidence type="ECO:0000313" key="3">
    <source>
        <dbReference type="Proteomes" id="UP001057455"/>
    </source>
</evidence>
<keyword evidence="2" id="KW-0645">Protease</keyword>
<dbReference type="GO" id="GO:0006508">
    <property type="term" value="P:proteolysis"/>
    <property type="evidence" value="ECO:0007669"/>
    <property type="project" value="UniProtKB-KW"/>
</dbReference>
<gene>
    <name evidence="2" type="ORF">BaOVIS_017600</name>
</gene>
<evidence type="ECO:0000313" key="2">
    <source>
        <dbReference type="EMBL" id="GFE54356.1"/>
    </source>
</evidence>
<protein>
    <submittedName>
        <fullName evidence="2">Subtilisin-like serine protease, putative</fullName>
    </submittedName>
</protein>